<gene>
    <name evidence="2" type="ORF">RJT34_11521</name>
</gene>
<dbReference type="AlphaFoldDB" id="A0AAN9JMT7"/>
<accession>A0AAN9JMT7</accession>
<reference evidence="2 3" key="1">
    <citation type="submission" date="2024-01" db="EMBL/GenBank/DDBJ databases">
        <title>The genomes of 5 underutilized Papilionoideae crops provide insights into root nodulation and disease resistance.</title>
        <authorList>
            <person name="Yuan L."/>
        </authorList>
    </citation>
    <scope>NUCLEOTIDE SEQUENCE [LARGE SCALE GENOMIC DNA]</scope>
    <source>
        <strain evidence="2">LY-2023</strain>
        <tissue evidence="2">Leaf</tissue>
    </source>
</reference>
<organism evidence="2 3">
    <name type="scientific">Clitoria ternatea</name>
    <name type="common">Butterfly pea</name>
    <dbReference type="NCBI Taxonomy" id="43366"/>
    <lineage>
        <taxon>Eukaryota</taxon>
        <taxon>Viridiplantae</taxon>
        <taxon>Streptophyta</taxon>
        <taxon>Embryophyta</taxon>
        <taxon>Tracheophyta</taxon>
        <taxon>Spermatophyta</taxon>
        <taxon>Magnoliopsida</taxon>
        <taxon>eudicotyledons</taxon>
        <taxon>Gunneridae</taxon>
        <taxon>Pentapetalae</taxon>
        <taxon>rosids</taxon>
        <taxon>fabids</taxon>
        <taxon>Fabales</taxon>
        <taxon>Fabaceae</taxon>
        <taxon>Papilionoideae</taxon>
        <taxon>50 kb inversion clade</taxon>
        <taxon>NPAAA clade</taxon>
        <taxon>indigoferoid/millettioid clade</taxon>
        <taxon>Phaseoleae</taxon>
        <taxon>Clitoria</taxon>
    </lineage>
</organism>
<dbReference type="PANTHER" id="PTHR34665:SF5">
    <property type="match status" value="1"/>
</dbReference>
<keyword evidence="3" id="KW-1185">Reference proteome</keyword>
<evidence type="ECO:0000313" key="2">
    <source>
        <dbReference type="EMBL" id="KAK7300673.1"/>
    </source>
</evidence>
<name>A0AAN9JMT7_CLITE</name>
<comment type="caution">
    <text evidence="2">The sequence shown here is derived from an EMBL/GenBank/DDBJ whole genome shotgun (WGS) entry which is preliminary data.</text>
</comment>
<dbReference type="EMBL" id="JAYKXN010000003">
    <property type="protein sequence ID" value="KAK7300673.1"/>
    <property type="molecule type" value="Genomic_DNA"/>
</dbReference>
<protein>
    <submittedName>
        <fullName evidence="2">Uncharacterized protein</fullName>
    </submittedName>
</protein>
<proteinExistence type="predicted"/>
<sequence length="197" mass="21678">MASKFSFLNSLMERSRNKPPPEDNNTFVKAAAWAWFQHNSGSKGETTTEFAATITHRAPKPSRYKIEAMRSVGKEEQKTSEGSKPIIHTKKLSLLDAYEVESISRHLNGLVESSKNHKNVVNNVGGGGANNSRNASVDIGVHKKKNRKGLIWLRHGAVCGREEDVVDPSALRNGSRKPTKQVHVNQVKCLPIANGSL</sequence>
<dbReference type="Proteomes" id="UP001359559">
    <property type="component" value="Unassembled WGS sequence"/>
</dbReference>
<dbReference type="PANTHER" id="PTHR34665">
    <property type="entry name" value="DUF3741 DOMAIN-CONTAINING PROTEIN"/>
    <property type="match status" value="1"/>
</dbReference>
<feature type="region of interest" description="Disordered" evidence="1">
    <location>
        <begin position="1"/>
        <end position="25"/>
    </location>
</feature>
<evidence type="ECO:0000313" key="3">
    <source>
        <dbReference type="Proteomes" id="UP001359559"/>
    </source>
</evidence>
<evidence type="ECO:0000256" key="1">
    <source>
        <dbReference type="SAM" id="MobiDB-lite"/>
    </source>
</evidence>